<protein>
    <submittedName>
        <fullName evidence="2">Uncharacterized protein</fullName>
    </submittedName>
</protein>
<organism evidence="2 3">
    <name type="scientific">Halocaridina rubra</name>
    <name type="common">Hawaiian red shrimp</name>
    <dbReference type="NCBI Taxonomy" id="373956"/>
    <lineage>
        <taxon>Eukaryota</taxon>
        <taxon>Metazoa</taxon>
        <taxon>Ecdysozoa</taxon>
        <taxon>Arthropoda</taxon>
        <taxon>Crustacea</taxon>
        <taxon>Multicrustacea</taxon>
        <taxon>Malacostraca</taxon>
        <taxon>Eumalacostraca</taxon>
        <taxon>Eucarida</taxon>
        <taxon>Decapoda</taxon>
        <taxon>Pleocyemata</taxon>
        <taxon>Caridea</taxon>
        <taxon>Atyoidea</taxon>
        <taxon>Atyidae</taxon>
        <taxon>Halocaridina</taxon>
    </lineage>
</organism>
<name>A0AAN8ZS33_HALRR</name>
<feature type="compositionally biased region" description="Basic and acidic residues" evidence="1">
    <location>
        <begin position="1"/>
        <end position="11"/>
    </location>
</feature>
<feature type="non-terminal residue" evidence="2">
    <location>
        <position position="159"/>
    </location>
</feature>
<feature type="region of interest" description="Disordered" evidence="1">
    <location>
        <begin position="1"/>
        <end position="54"/>
    </location>
</feature>
<proteinExistence type="predicted"/>
<evidence type="ECO:0000256" key="1">
    <source>
        <dbReference type="SAM" id="MobiDB-lite"/>
    </source>
</evidence>
<sequence>MGRPSGKERANPKANRRGRAPGLGGQAARNLEQSHRKEDPAKAEEFQLSRNLEESRSVDALAARDKRTVTERVWDHLASVQCMDHVHTEPVIVPQTVATWEPDKEYVPAIEAYQTTGGDYGKFPRGSESLGRPNVSHTLNTKFTHHLASAGMFRNHSLN</sequence>
<accession>A0AAN8ZS33</accession>
<dbReference type="Proteomes" id="UP001381693">
    <property type="component" value="Unassembled WGS sequence"/>
</dbReference>
<evidence type="ECO:0000313" key="3">
    <source>
        <dbReference type="Proteomes" id="UP001381693"/>
    </source>
</evidence>
<keyword evidence="3" id="KW-1185">Reference proteome</keyword>
<gene>
    <name evidence="2" type="ORF">SK128_008405</name>
</gene>
<comment type="caution">
    <text evidence="2">The sequence shown here is derived from an EMBL/GenBank/DDBJ whole genome shotgun (WGS) entry which is preliminary data.</text>
</comment>
<dbReference type="EMBL" id="JAXCGZ010019292">
    <property type="protein sequence ID" value="KAK7066261.1"/>
    <property type="molecule type" value="Genomic_DNA"/>
</dbReference>
<dbReference type="AlphaFoldDB" id="A0AAN8ZS33"/>
<feature type="compositionally biased region" description="Basic and acidic residues" evidence="1">
    <location>
        <begin position="32"/>
        <end position="54"/>
    </location>
</feature>
<evidence type="ECO:0000313" key="2">
    <source>
        <dbReference type="EMBL" id="KAK7066261.1"/>
    </source>
</evidence>
<reference evidence="2 3" key="1">
    <citation type="submission" date="2023-11" db="EMBL/GenBank/DDBJ databases">
        <title>Halocaridina rubra genome assembly.</title>
        <authorList>
            <person name="Smith C."/>
        </authorList>
    </citation>
    <scope>NUCLEOTIDE SEQUENCE [LARGE SCALE GENOMIC DNA]</scope>
    <source>
        <strain evidence="2">EP-1</strain>
        <tissue evidence="2">Whole</tissue>
    </source>
</reference>